<proteinExistence type="predicted"/>
<evidence type="ECO:0000256" key="1">
    <source>
        <dbReference type="SAM" id="Coils"/>
    </source>
</evidence>
<dbReference type="AlphaFoldDB" id="A0AAV2RHN3"/>
<protein>
    <submittedName>
        <fullName evidence="3">Uncharacterized protein</fullName>
    </submittedName>
</protein>
<evidence type="ECO:0000313" key="3">
    <source>
        <dbReference type="EMBL" id="CAL4122890.1"/>
    </source>
</evidence>
<feature type="non-terminal residue" evidence="3">
    <location>
        <position position="1"/>
    </location>
</feature>
<comment type="caution">
    <text evidence="3">The sequence shown here is derived from an EMBL/GenBank/DDBJ whole genome shotgun (WGS) entry which is preliminary data.</text>
</comment>
<keyword evidence="4" id="KW-1185">Reference proteome</keyword>
<evidence type="ECO:0000313" key="4">
    <source>
        <dbReference type="Proteomes" id="UP001497623"/>
    </source>
</evidence>
<dbReference type="EMBL" id="CAXKWB010020932">
    <property type="protein sequence ID" value="CAL4122890.1"/>
    <property type="molecule type" value="Genomic_DNA"/>
</dbReference>
<reference evidence="3 4" key="1">
    <citation type="submission" date="2024-05" db="EMBL/GenBank/DDBJ databases">
        <authorList>
            <person name="Wallberg A."/>
        </authorList>
    </citation>
    <scope>NUCLEOTIDE SEQUENCE [LARGE SCALE GENOMIC DNA]</scope>
</reference>
<feature type="coiled-coil region" evidence="1">
    <location>
        <begin position="58"/>
        <end position="105"/>
    </location>
</feature>
<organism evidence="3 4">
    <name type="scientific">Meganyctiphanes norvegica</name>
    <name type="common">Northern krill</name>
    <name type="synonym">Thysanopoda norvegica</name>
    <dbReference type="NCBI Taxonomy" id="48144"/>
    <lineage>
        <taxon>Eukaryota</taxon>
        <taxon>Metazoa</taxon>
        <taxon>Ecdysozoa</taxon>
        <taxon>Arthropoda</taxon>
        <taxon>Crustacea</taxon>
        <taxon>Multicrustacea</taxon>
        <taxon>Malacostraca</taxon>
        <taxon>Eumalacostraca</taxon>
        <taxon>Eucarida</taxon>
        <taxon>Euphausiacea</taxon>
        <taxon>Euphausiidae</taxon>
        <taxon>Meganyctiphanes</taxon>
    </lineage>
</organism>
<accession>A0AAV2RHN3</accession>
<feature type="region of interest" description="Disordered" evidence="2">
    <location>
        <begin position="1"/>
        <end position="31"/>
    </location>
</feature>
<gene>
    <name evidence="3" type="ORF">MNOR_LOCUS23599</name>
</gene>
<sequence>KHPELLPIAEKEDDSPSGKRRSSQSPVPSEWMSSIIIEPQPDGCLGVCQESHITKPVKDASQEIIDIEKKKLRQLELQNDNFAAIRRLEYQVEKLNDNVFTLQTNLGSKLDRLSGAVEKLCKVLIKKQQIVISNNIE</sequence>
<dbReference type="Proteomes" id="UP001497623">
    <property type="component" value="Unassembled WGS sequence"/>
</dbReference>
<evidence type="ECO:0000256" key="2">
    <source>
        <dbReference type="SAM" id="MobiDB-lite"/>
    </source>
</evidence>
<feature type="non-terminal residue" evidence="3">
    <location>
        <position position="137"/>
    </location>
</feature>
<name>A0AAV2RHN3_MEGNR</name>
<keyword evidence="1" id="KW-0175">Coiled coil</keyword>